<dbReference type="InterPro" id="IPR029767">
    <property type="entry name" value="WecB-like"/>
</dbReference>
<dbReference type="Proteomes" id="UP000186513">
    <property type="component" value="Unassembled WGS sequence"/>
</dbReference>
<dbReference type="InterPro" id="IPR020004">
    <property type="entry name" value="UDP-GlcNAc_Epase"/>
</dbReference>
<dbReference type="PANTHER" id="PTHR43174:SF3">
    <property type="entry name" value="UDP-N-ACETYLGLUCOSAMINE 2-EPIMERASE"/>
    <property type="match status" value="1"/>
</dbReference>
<proteinExistence type="predicted"/>
<reference evidence="2 3" key="1">
    <citation type="submission" date="2016-11" db="EMBL/GenBank/DDBJ databases">
        <authorList>
            <person name="Jaros S."/>
            <person name="Januszkiewicz K."/>
            <person name="Wedrychowicz H."/>
        </authorList>
    </citation>
    <scope>NUCLEOTIDE SEQUENCE [LARGE SCALE GENOMIC DNA]</scope>
    <source>
        <strain evidence="2 3">DSM 18899</strain>
    </source>
</reference>
<sequence>MRHICYITGTRADFGLITSTLRLIQADPRFKLSIVVTGMHLAPEFGLTVREIEAEGFEILGHVPCEVANADGAQMARNIGVMLQGFTDLLLLNRPDIVLLLGDRGEMLAGALAGVHLGIPVVHIHGGERSGTVDEPVRHAISKLSHLHLTATAAARERLIRMGEQPELITVVGAPGLDGLDAFAGRSRDELCNQEGLDAARRLALLVFHPVLQEADCAGAQIRLIAQQLLDSDYQVLALMPNADSGSLDVRMALQEFADIGNFVIKTHLPRQEFVAWMAIVDLMIGNSSSGIIEAASFGTPVINLGTRQNMRERNSNVLDVPVEAGALRVALSSVPMRLASPYQNVYGDGKAGEKIVHYLAGVSLTQGLLNKCNAY</sequence>
<dbReference type="EMBL" id="FPKR01000014">
    <property type="protein sequence ID" value="SFZ78877.1"/>
    <property type="molecule type" value="Genomic_DNA"/>
</dbReference>
<dbReference type="OrthoDB" id="9803238at2"/>
<organism evidence="2 3">
    <name type="scientific">Chitinimonas taiwanensis DSM 18899</name>
    <dbReference type="NCBI Taxonomy" id="1121279"/>
    <lineage>
        <taxon>Bacteria</taxon>
        <taxon>Pseudomonadati</taxon>
        <taxon>Pseudomonadota</taxon>
        <taxon>Betaproteobacteria</taxon>
        <taxon>Neisseriales</taxon>
        <taxon>Chitinibacteraceae</taxon>
        <taxon>Chitinimonas</taxon>
    </lineage>
</organism>
<dbReference type="AlphaFoldDB" id="A0A1K2HQA7"/>
<evidence type="ECO:0000259" key="1">
    <source>
        <dbReference type="Pfam" id="PF02350"/>
    </source>
</evidence>
<dbReference type="STRING" id="1121279.SAMN02745887_03233"/>
<dbReference type="SUPFAM" id="SSF53756">
    <property type="entry name" value="UDP-Glycosyltransferase/glycogen phosphorylase"/>
    <property type="match status" value="1"/>
</dbReference>
<dbReference type="PANTHER" id="PTHR43174">
    <property type="entry name" value="UDP-N-ACETYLGLUCOSAMINE 2-EPIMERASE"/>
    <property type="match status" value="1"/>
</dbReference>
<dbReference type="Pfam" id="PF02350">
    <property type="entry name" value="Epimerase_2"/>
    <property type="match status" value="1"/>
</dbReference>
<name>A0A1K2HQA7_9NEIS</name>
<dbReference type="GO" id="GO:0006047">
    <property type="term" value="P:UDP-N-acetylglucosamine metabolic process"/>
    <property type="evidence" value="ECO:0007669"/>
    <property type="project" value="InterPro"/>
</dbReference>
<dbReference type="CDD" id="cd03786">
    <property type="entry name" value="GTB_UDP-GlcNAc_2-Epimerase"/>
    <property type="match status" value="1"/>
</dbReference>
<dbReference type="Gene3D" id="3.40.50.2000">
    <property type="entry name" value="Glycogen Phosphorylase B"/>
    <property type="match status" value="2"/>
</dbReference>
<dbReference type="GO" id="GO:0004553">
    <property type="term" value="F:hydrolase activity, hydrolyzing O-glycosyl compounds"/>
    <property type="evidence" value="ECO:0007669"/>
    <property type="project" value="InterPro"/>
</dbReference>
<feature type="domain" description="UDP-N-acetylglucosamine 2-epimerase" evidence="1">
    <location>
        <begin position="24"/>
        <end position="360"/>
    </location>
</feature>
<gene>
    <name evidence="2" type="ORF">SAMN02745887_03233</name>
</gene>
<protein>
    <submittedName>
        <fullName evidence="2">GDP/UDP-N,N'-diacetylbacillosamine 2-epimerase (Hydrolysing)</fullName>
    </submittedName>
</protein>
<dbReference type="RefSeq" id="WP_084658751.1">
    <property type="nucleotide sequence ID" value="NZ_FPKR01000014.1"/>
</dbReference>
<dbReference type="NCBIfam" id="TIGR03568">
    <property type="entry name" value="NeuC_NnaA"/>
    <property type="match status" value="1"/>
</dbReference>
<keyword evidence="3" id="KW-1185">Reference proteome</keyword>
<evidence type="ECO:0000313" key="3">
    <source>
        <dbReference type="Proteomes" id="UP000186513"/>
    </source>
</evidence>
<accession>A0A1K2HQA7</accession>
<evidence type="ECO:0000313" key="2">
    <source>
        <dbReference type="EMBL" id="SFZ78877.1"/>
    </source>
</evidence>
<dbReference type="InterPro" id="IPR003331">
    <property type="entry name" value="UDP_GlcNAc_Epimerase_2_dom"/>
</dbReference>